<dbReference type="AlphaFoldDB" id="A0AAV7PEF4"/>
<evidence type="ECO:0000313" key="2">
    <source>
        <dbReference type="EMBL" id="KAJ1123650.1"/>
    </source>
</evidence>
<dbReference type="Proteomes" id="UP001066276">
    <property type="component" value="Chromosome 7"/>
</dbReference>
<gene>
    <name evidence="2" type="ORF">NDU88_002118</name>
</gene>
<organism evidence="2 3">
    <name type="scientific">Pleurodeles waltl</name>
    <name type="common">Iberian ribbed newt</name>
    <dbReference type="NCBI Taxonomy" id="8319"/>
    <lineage>
        <taxon>Eukaryota</taxon>
        <taxon>Metazoa</taxon>
        <taxon>Chordata</taxon>
        <taxon>Craniata</taxon>
        <taxon>Vertebrata</taxon>
        <taxon>Euteleostomi</taxon>
        <taxon>Amphibia</taxon>
        <taxon>Batrachia</taxon>
        <taxon>Caudata</taxon>
        <taxon>Salamandroidea</taxon>
        <taxon>Salamandridae</taxon>
        <taxon>Pleurodelinae</taxon>
        <taxon>Pleurodeles</taxon>
    </lineage>
</organism>
<proteinExistence type="predicted"/>
<feature type="region of interest" description="Disordered" evidence="1">
    <location>
        <begin position="78"/>
        <end position="105"/>
    </location>
</feature>
<protein>
    <submittedName>
        <fullName evidence="2">Uncharacterized protein</fullName>
    </submittedName>
</protein>
<evidence type="ECO:0000313" key="3">
    <source>
        <dbReference type="Proteomes" id="UP001066276"/>
    </source>
</evidence>
<dbReference type="EMBL" id="JANPWB010000011">
    <property type="protein sequence ID" value="KAJ1123650.1"/>
    <property type="molecule type" value="Genomic_DNA"/>
</dbReference>
<name>A0AAV7PEF4_PLEWA</name>
<accession>A0AAV7PEF4</accession>
<reference evidence="2" key="1">
    <citation type="journal article" date="2022" name="bioRxiv">
        <title>Sequencing and chromosome-scale assembly of the giantPleurodeles waltlgenome.</title>
        <authorList>
            <person name="Brown T."/>
            <person name="Elewa A."/>
            <person name="Iarovenko S."/>
            <person name="Subramanian E."/>
            <person name="Araus A.J."/>
            <person name="Petzold A."/>
            <person name="Susuki M."/>
            <person name="Suzuki K.-i.T."/>
            <person name="Hayashi T."/>
            <person name="Toyoda A."/>
            <person name="Oliveira C."/>
            <person name="Osipova E."/>
            <person name="Leigh N.D."/>
            <person name="Simon A."/>
            <person name="Yun M.H."/>
        </authorList>
    </citation>
    <scope>NUCLEOTIDE SEQUENCE</scope>
    <source>
        <strain evidence="2">20211129_DDA</strain>
        <tissue evidence="2">Liver</tissue>
    </source>
</reference>
<keyword evidence="3" id="KW-1185">Reference proteome</keyword>
<sequence length="105" mass="11033">MRGAQVDLPALCGRPRKVFPLGRELHCCPCPGAYAQDHFSLMWELGLSFRWLCGPSSTGKEASMEACPAGVLIVRSSSRERSGIASPGGAADSRAASPITFAGLP</sequence>
<comment type="caution">
    <text evidence="2">The sequence shown here is derived from an EMBL/GenBank/DDBJ whole genome shotgun (WGS) entry which is preliminary data.</text>
</comment>
<evidence type="ECO:0000256" key="1">
    <source>
        <dbReference type="SAM" id="MobiDB-lite"/>
    </source>
</evidence>